<reference evidence="1" key="1">
    <citation type="submission" date="2022-10" db="EMBL/GenBank/DDBJ databases">
        <title>Fusarium specimens isolated from Avocado Roots.</title>
        <authorList>
            <person name="Stajich J."/>
            <person name="Roper C."/>
            <person name="Heimlech-Rivalta G."/>
        </authorList>
    </citation>
    <scope>NUCLEOTIDE SEQUENCE</scope>
    <source>
        <strain evidence="1">CF00143</strain>
    </source>
</reference>
<keyword evidence="2" id="KW-1185">Reference proteome</keyword>
<evidence type="ECO:0000313" key="1">
    <source>
        <dbReference type="EMBL" id="KAJ4019604.1"/>
    </source>
</evidence>
<organism evidence="1 2">
    <name type="scientific">Fusarium irregulare</name>
    <dbReference type="NCBI Taxonomy" id="2494466"/>
    <lineage>
        <taxon>Eukaryota</taxon>
        <taxon>Fungi</taxon>
        <taxon>Dikarya</taxon>
        <taxon>Ascomycota</taxon>
        <taxon>Pezizomycotina</taxon>
        <taxon>Sordariomycetes</taxon>
        <taxon>Hypocreomycetidae</taxon>
        <taxon>Hypocreales</taxon>
        <taxon>Nectriaceae</taxon>
        <taxon>Fusarium</taxon>
        <taxon>Fusarium incarnatum-equiseti species complex</taxon>
    </lineage>
</organism>
<sequence length="899" mass="102392">MFLSYEHEDARRFRLTQELTDRFNKIHKLPVEENKTCEAYSPSNGQPVVFPMHYSYRQILNEVPGPWPQDNVLYEILGSHCTVEHGFVRALDYDYGSVNFIHHKKLYRIRIARLQNGGFWKTKKGSEYAVLSPDKIEDVDKLVGKLIELAKVGWPSTESQPLTPELSKHHRFWLEKFNDDLPWAKKFLYRPVKGVNWERLYNIFKNIEYGRAEWNMPAIPALQNRARIWKICTNIMEEYKPHLEARRDQNDVHRKSVIAQNGIGNNKLPPELYDATPAAKWEDANFTYYRSLAECEPIITAHWSGGSDSALGRLGVTMSEDRDQKEKIIGPQAVPFDSPPSNGCHYNNGRYFRTETFTIPKGTWLQKVIVYTKLTIPYEEGWSHKTKIKGLKLVLTNGQSAELGRCHGFTPEVYKAPPGHFMAGVSVDWADNRPIKRLEFYCQPISKTPPQSHARFVERVCTPPKPIPGLQAYIDVEKRPNHMALEPNAHPAMQHLILAKREFDLDSLQSFGVDTHLGGFELNLYGQKRLVIGPRRRNMKYLAFEGKTDKDDWIIGCWVHKYNGKPVGLRFFTRKGRQLIAGEPGTDGEPHLIGNELERWAPAKSFISELSAAWSYTEPGKPQMTAFGAALGKDLSNSCLVEKLVPSSCVELNLADGPEKDVYLDSTSSPLCIPHIVNSRGPRTVFGRERSSDELFHRNGRKRSDRRIVSYLDLSGPIRTVKATFCHTPKSGQLPLVAMFVDRNNHPREKRDRHGTTKLRESSFGPTLFDKEELCECKNFPELYDPETTDCAHYSETESNFGGREIQSIRMWLTDVNILAGLQFVAVGDQNGPVWGTDLKDKGTKFVQVNRLPSPARKETGLVLFLDSNESPSAYDDIVVVGIRPVGFSVDAPLIRRDN</sequence>
<proteinExistence type="predicted"/>
<accession>A0A9W8UDJ2</accession>
<name>A0A9W8UDJ2_9HYPO</name>
<dbReference type="AlphaFoldDB" id="A0A9W8UDJ2"/>
<dbReference type="EMBL" id="JAPDHF010000004">
    <property type="protein sequence ID" value="KAJ4019604.1"/>
    <property type="molecule type" value="Genomic_DNA"/>
</dbReference>
<gene>
    <name evidence="1" type="ORF">NW766_003343</name>
</gene>
<comment type="caution">
    <text evidence="1">The sequence shown here is derived from an EMBL/GenBank/DDBJ whole genome shotgun (WGS) entry which is preliminary data.</text>
</comment>
<dbReference type="OrthoDB" id="9984533at2759"/>
<evidence type="ECO:0000313" key="2">
    <source>
        <dbReference type="Proteomes" id="UP001152130"/>
    </source>
</evidence>
<protein>
    <submittedName>
        <fullName evidence="1">Uncharacterized protein</fullName>
    </submittedName>
</protein>
<dbReference type="Proteomes" id="UP001152130">
    <property type="component" value="Unassembled WGS sequence"/>
</dbReference>